<dbReference type="PANTHER" id="PTHR47506:SF6">
    <property type="entry name" value="HTH-TYPE TRANSCRIPTIONAL REPRESSOR NEMR"/>
    <property type="match status" value="1"/>
</dbReference>
<evidence type="ECO:0000256" key="2">
    <source>
        <dbReference type="ARBA" id="ARBA00023125"/>
    </source>
</evidence>
<feature type="DNA-binding region" description="H-T-H motif" evidence="4">
    <location>
        <begin position="32"/>
        <end position="51"/>
    </location>
</feature>
<evidence type="ECO:0000313" key="6">
    <source>
        <dbReference type="EMBL" id="MFI6498192.1"/>
    </source>
</evidence>
<dbReference type="Gene3D" id="1.10.357.10">
    <property type="entry name" value="Tetracycline Repressor, domain 2"/>
    <property type="match status" value="1"/>
</dbReference>
<dbReference type="Proteomes" id="UP001612741">
    <property type="component" value="Unassembled WGS sequence"/>
</dbReference>
<gene>
    <name evidence="6" type="ORF">ACIBG2_12435</name>
</gene>
<accession>A0ABW7YQJ6</accession>
<reference evidence="6 7" key="1">
    <citation type="submission" date="2024-10" db="EMBL/GenBank/DDBJ databases">
        <title>The Natural Products Discovery Center: Release of the First 8490 Sequenced Strains for Exploring Actinobacteria Biosynthetic Diversity.</title>
        <authorList>
            <person name="Kalkreuter E."/>
            <person name="Kautsar S.A."/>
            <person name="Yang D."/>
            <person name="Bader C.D."/>
            <person name="Teijaro C.N."/>
            <person name="Fluegel L."/>
            <person name="Davis C.M."/>
            <person name="Simpson J.R."/>
            <person name="Lauterbach L."/>
            <person name="Steele A.D."/>
            <person name="Gui C."/>
            <person name="Meng S."/>
            <person name="Li G."/>
            <person name="Viehrig K."/>
            <person name="Ye F."/>
            <person name="Su P."/>
            <person name="Kiefer A.F."/>
            <person name="Nichols A."/>
            <person name="Cepeda A.J."/>
            <person name="Yan W."/>
            <person name="Fan B."/>
            <person name="Jiang Y."/>
            <person name="Adhikari A."/>
            <person name="Zheng C.-J."/>
            <person name="Schuster L."/>
            <person name="Cowan T.M."/>
            <person name="Smanski M.J."/>
            <person name="Chevrette M.G."/>
            <person name="De Carvalho L.P.S."/>
            <person name="Shen B."/>
        </authorList>
    </citation>
    <scope>NUCLEOTIDE SEQUENCE [LARGE SCALE GENOMIC DNA]</scope>
    <source>
        <strain evidence="6 7">NPDC050545</strain>
    </source>
</reference>
<evidence type="ECO:0000256" key="1">
    <source>
        <dbReference type="ARBA" id="ARBA00023015"/>
    </source>
</evidence>
<dbReference type="Pfam" id="PF00440">
    <property type="entry name" value="TetR_N"/>
    <property type="match status" value="1"/>
</dbReference>
<feature type="domain" description="HTH tetR-type" evidence="5">
    <location>
        <begin position="9"/>
        <end position="69"/>
    </location>
</feature>
<proteinExistence type="predicted"/>
<dbReference type="RefSeq" id="WP_397081449.1">
    <property type="nucleotide sequence ID" value="NZ_JBITGY010000003.1"/>
</dbReference>
<keyword evidence="7" id="KW-1185">Reference proteome</keyword>
<evidence type="ECO:0000313" key="7">
    <source>
        <dbReference type="Proteomes" id="UP001612741"/>
    </source>
</evidence>
<evidence type="ECO:0000256" key="4">
    <source>
        <dbReference type="PROSITE-ProRule" id="PRU00335"/>
    </source>
</evidence>
<name>A0ABW7YQJ6_9ACTN</name>
<dbReference type="PROSITE" id="PS50977">
    <property type="entry name" value="HTH_TETR_2"/>
    <property type="match status" value="1"/>
</dbReference>
<dbReference type="PANTHER" id="PTHR47506">
    <property type="entry name" value="TRANSCRIPTIONAL REGULATORY PROTEIN"/>
    <property type="match status" value="1"/>
</dbReference>
<keyword evidence="3" id="KW-0804">Transcription</keyword>
<evidence type="ECO:0000259" key="5">
    <source>
        <dbReference type="PROSITE" id="PS50977"/>
    </source>
</evidence>
<sequence length="199" mass="21639">MATRNGERLLTREDWTRAAMGAIGAGGLAAVAVDRLATQLGASRGSFYWHFKNRQDLLTAALATWEQEGSTDVETALRKVEAPAERLRTIFATAFAHPLAADIEAALAAMAGDPLVAPVLERVTAARLRVLRQIFADLGYDEDECDVRARVFHVIYLGHGQARRATPEVYAGTGYIERLMTMLLSPESRDMSGPAAPRA</sequence>
<comment type="caution">
    <text evidence="6">The sequence shown here is derived from an EMBL/GenBank/DDBJ whole genome shotgun (WGS) entry which is preliminary data.</text>
</comment>
<dbReference type="SUPFAM" id="SSF46689">
    <property type="entry name" value="Homeodomain-like"/>
    <property type="match status" value="1"/>
</dbReference>
<dbReference type="InterPro" id="IPR001647">
    <property type="entry name" value="HTH_TetR"/>
</dbReference>
<organism evidence="6 7">
    <name type="scientific">Nonomuraea typhae</name>
    <dbReference type="NCBI Taxonomy" id="2603600"/>
    <lineage>
        <taxon>Bacteria</taxon>
        <taxon>Bacillati</taxon>
        <taxon>Actinomycetota</taxon>
        <taxon>Actinomycetes</taxon>
        <taxon>Streptosporangiales</taxon>
        <taxon>Streptosporangiaceae</taxon>
        <taxon>Nonomuraea</taxon>
    </lineage>
</organism>
<keyword evidence="2 4" id="KW-0238">DNA-binding</keyword>
<protein>
    <submittedName>
        <fullName evidence="6">TetR/AcrR family transcriptional regulator</fullName>
    </submittedName>
</protein>
<evidence type="ECO:0000256" key="3">
    <source>
        <dbReference type="ARBA" id="ARBA00023163"/>
    </source>
</evidence>
<keyword evidence="1" id="KW-0805">Transcription regulation</keyword>
<dbReference type="EMBL" id="JBITGY010000003">
    <property type="protein sequence ID" value="MFI6498192.1"/>
    <property type="molecule type" value="Genomic_DNA"/>
</dbReference>
<dbReference type="InterPro" id="IPR009057">
    <property type="entry name" value="Homeodomain-like_sf"/>
</dbReference>